<dbReference type="InterPro" id="IPR015943">
    <property type="entry name" value="WD40/YVTN_repeat-like_dom_sf"/>
</dbReference>
<dbReference type="EMBL" id="JAZGQL010000015">
    <property type="protein sequence ID" value="MEE6309198.1"/>
    <property type="molecule type" value="Genomic_DNA"/>
</dbReference>
<evidence type="ECO:0000259" key="2">
    <source>
        <dbReference type="Pfam" id="PF13360"/>
    </source>
</evidence>
<dbReference type="Pfam" id="PF13360">
    <property type="entry name" value="PQQ_2"/>
    <property type="match status" value="1"/>
</dbReference>
<accession>A0ABU7SGW6</accession>
<evidence type="ECO:0000313" key="4">
    <source>
        <dbReference type="Proteomes" id="UP001339911"/>
    </source>
</evidence>
<feature type="domain" description="Pyrrolo-quinoline quinone repeat" evidence="2">
    <location>
        <begin position="415"/>
        <end position="506"/>
    </location>
</feature>
<dbReference type="InterPro" id="IPR018391">
    <property type="entry name" value="PQQ_b-propeller_rpt"/>
</dbReference>
<dbReference type="SUPFAM" id="SSF50998">
    <property type="entry name" value="Quinoprotein alcohol dehydrogenase-like"/>
    <property type="match status" value="1"/>
</dbReference>
<protein>
    <submittedName>
        <fullName evidence="3">PQQ-binding-like beta-propeller repeat protein</fullName>
    </submittedName>
</protein>
<feature type="region of interest" description="Disordered" evidence="1">
    <location>
        <begin position="93"/>
        <end position="117"/>
    </location>
</feature>
<feature type="region of interest" description="Disordered" evidence="1">
    <location>
        <begin position="35"/>
        <end position="61"/>
    </location>
</feature>
<organism evidence="3 4">
    <name type="scientific">Plantactinospora veratri</name>
    <dbReference type="NCBI Taxonomy" id="1436122"/>
    <lineage>
        <taxon>Bacteria</taxon>
        <taxon>Bacillati</taxon>
        <taxon>Actinomycetota</taxon>
        <taxon>Actinomycetes</taxon>
        <taxon>Micromonosporales</taxon>
        <taxon>Micromonosporaceae</taxon>
        <taxon>Plantactinospora</taxon>
    </lineage>
</organism>
<feature type="compositionally biased region" description="Low complexity" evidence="1">
    <location>
        <begin position="39"/>
        <end position="61"/>
    </location>
</feature>
<dbReference type="SMART" id="SM00564">
    <property type="entry name" value="PQQ"/>
    <property type="match status" value="3"/>
</dbReference>
<dbReference type="Gene3D" id="2.130.10.10">
    <property type="entry name" value="YVTN repeat-like/Quinoprotein amine dehydrogenase"/>
    <property type="match status" value="2"/>
</dbReference>
<name>A0ABU7SGW6_9ACTN</name>
<evidence type="ECO:0000256" key="1">
    <source>
        <dbReference type="SAM" id="MobiDB-lite"/>
    </source>
</evidence>
<dbReference type="Proteomes" id="UP001339911">
    <property type="component" value="Unassembled WGS sequence"/>
</dbReference>
<comment type="caution">
    <text evidence="3">The sequence shown here is derived from an EMBL/GenBank/DDBJ whole genome shotgun (WGS) entry which is preliminary data.</text>
</comment>
<proteinExistence type="predicted"/>
<dbReference type="RefSeq" id="WP_331209484.1">
    <property type="nucleotide sequence ID" value="NZ_JAZGQL010000015.1"/>
</dbReference>
<dbReference type="PANTHER" id="PTHR34512">
    <property type="entry name" value="CELL SURFACE PROTEIN"/>
    <property type="match status" value="1"/>
</dbReference>
<gene>
    <name evidence="3" type="ORF">V1634_20375</name>
</gene>
<dbReference type="InterPro" id="IPR002372">
    <property type="entry name" value="PQQ_rpt_dom"/>
</dbReference>
<evidence type="ECO:0000313" key="3">
    <source>
        <dbReference type="EMBL" id="MEE6309198.1"/>
    </source>
</evidence>
<sequence>MTGPLRCGFTPTPTRLVAVGLVAVLGLTSCGTGGDDPEAGPSWSGSAAPTPGGAGAAKPTPFTGWSDPALVGKPYGDKVNGLLTFRGNPSRTYYGTGPMPRTTPARRWQFPRSGGLCGKSTDEKGTRVWCGTGWTGQPAVFERDGRTWVVFGAYDHRIHFLDGETGERILPDFPTGDIIKGSVTVDPDGFPLVYSGSRDNYYRVLAIDRGRPTELWKLSARAVSPTMWNDDFDGAGLILDDHLFLGGENSQFHIVKLNRRYGPDGKVTVKPKLVFNAPGWDAQLLRDVDDRMVSIENSVAVSGNVVYFANSGGLVQGWDISGLKQGRKPKRVFRFWTGDDTDASIAVDETGALYVGSEYERGTARSKQVGQMMKLDPGRSGDPSVWHVDDHADRPAGIWGSPALHKDIAIFDTQGGEVLGVDRATGAVRWRFELPGPTWQSPVVVDDVLVIGDCGGTLHAYDVADTRAAPKPLWKVKLGGCIESTPAVWRGRIYVGTRAGAFHAIAAR</sequence>
<reference evidence="3 4" key="1">
    <citation type="submission" date="2024-01" db="EMBL/GenBank/DDBJ databases">
        <title>Genome insights into Plantactinospora veratri sp. nov.</title>
        <authorList>
            <person name="Wang L."/>
        </authorList>
    </citation>
    <scope>NUCLEOTIDE SEQUENCE [LARGE SCALE GENOMIC DNA]</scope>
    <source>
        <strain evidence="3 4">NEAU-FHS4</strain>
    </source>
</reference>
<keyword evidence="4" id="KW-1185">Reference proteome</keyword>
<dbReference type="PANTHER" id="PTHR34512:SF30">
    <property type="entry name" value="OUTER MEMBRANE PROTEIN ASSEMBLY FACTOR BAMB"/>
    <property type="match status" value="1"/>
</dbReference>
<dbReference type="InterPro" id="IPR011047">
    <property type="entry name" value="Quinoprotein_ADH-like_sf"/>
</dbReference>
<dbReference type="PROSITE" id="PS51257">
    <property type="entry name" value="PROKAR_LIPOPROTEIN"/>
    <property type="match status" value="1"/>
</dbReference>